<reference evidence="1" key="1">
    <citation type="submission" date="2014-09" db="EMBL/GenBank/DDBJ databases">
        <authorList>
            <person name="Magalhaes I.L.F."/>
            <person name="Oliveira U."/>
            <person name="Santos F.R."/>
            <person name="Vidigal T.H.D.A."/>
            <person name="Brescovit A.D."/>
            <person name="Santos A.J."/>
        </authorList>
    </citation>
    <scope>NUCLEOTIDE SEQUENCE</scope>
    <source>
        <tissue evidence="1">Shoot tissue taken approximately 20 cm above the soil surface</tissue>
    </source>
</reference>
<dbReference type="EMBL" id="GBRH01161698">
    <property type="protein sequence ID" value="JAE36198.1"/>
    <property type="molecule type" value="Transcribed_RNA"/>
</dbReference>
<sequence length="31" mass="3669">MEIFPTIFCCITNERDHCIELNAVESRNKKN</sequence>
<organism evidence="1">
    <name type="scientific">Arundo donax</name>
    <name type="common">Giant reed</name>
    <name type="synonym">Donax arundinaceus</name>
    <dbReference type="NCBI Taxonomy" id="35708"/>
    <lineage>
        <taxon>Eukaryota</taxon>
        <taxon>Viridiplantae</taxon>
        <taxon>Streptophyta</taxon>
        <taxon>Embryophyta</taxon>
        <taxon>Tracheophyta</taxon>
        <taxon>Spermatophyta</taxon>
        <taxon>Magnoliopsida</taxon>
        <taxon>Liliopsida</taxon>
        <taxon>Poales</taxon>
        <taxon>Poaceae</taxon>
        <taxon>PACMAD clade</taxon>
        <taxon>Arundinoideae</taxon>
        <taxon>Arundineae</taxon>
        <taxon>Arundo</taxon>
    </lineage>
</organism>
<accession>A0A0A9HTG1</accession>
<dbReference type="AlphaFoldDB" id="A0A0A9HTG1"/>
<evidence type="ECO:0000313" key="1">
    <source>
        <dbReference type="EMBL" id="JAE36198.1"/>
    </source>
</evidence>
<proteinExistence type="predicted"/>
<reference evidence="1" key="2">
    <citation type="journal article" date="2015" name="Data Brief">
        <title>Shoot transcriptome of the giant reed, Arundo donax.</title>
        <authorList>
            <person name="Barrero R.A."/>
            <person name="Guerrero F.D."/>
            <person name="Moolhuijzen P."/>
            <person name="Goolsby J.A."/>
            <person name="Tidwell J."/>
            <person name="Bellgard S.E."/>
            <person name="Bellgard M.I."/>
        </authorList>
    </citation>
    <scope>NUCLEOTIDE SEQUENCE</scope>
    <source>
        <tissue evidence="1">Shoot tissue taken approximately 20 cm above the soil surface</tissue>
    </source>
</reference>
<name>A0A0A9HTG1_ARUDO</name>
<protein>
    <submittedName>
        <fullName evidence="1">Uncharacterized protein</fullName>
    </submittedName>
</protein>